<dbReference type="Gene3D" id="1.10.10.10">
    <property type="entry name" value="Winged helix-like DNA-binding domain superfamily/Winged helix DNA-binding domain"/>
    <property type="match status" value="1"/>
</dbReference>
<gene>
    <name evidence="4" type="ORF">MEDL_1822</name>
</gene>
<comment type="caution">
    <text evidence="4">The sequence shown here is derived from an EMBL/GenBank/DDBJ whole genome shotgun (WGS) entry which is preliminary data.</text>
</comment>
<keyword evidence="5" id="KW-1185">Reference proteome</keyword>
<proteinExistence type="predicted"/>
<feature type="compositionally biased region" description="Polar residues" evidence="2">
    <location>
        <begin position="85"/>
        <end position="109"/>
    </location>
</feature>
<evidence type="ECO:0000313" key="5">
    <source>
        <dbReference type="Proteomes" id="UP000683360"/>
    </source>
</evidence>
<keyword evidence="1" id="KW-0677">Repeat</keyword>
<dbReference type="OrthoDB" id="5962960at2759"/>
<dbReference type="EMBL" id="CAJPWZ010000127">
    <property type="protein sequence ID" value="CAG2186274.1"/>
    <property type="molecule type" value="Genomic_DNA"/>
</dbReference>
<accession>A0A8S3PQW4</accession>
<feature type="region of interest" description="Disordered" evidence="2">
    <location>
        <begin position="82"/>
        <end position="124"/>
    </location>
</feature>
<dbReference type="SUPFAM" id="SSF52540">
    <property type="entry name" value="P-loop containing nucleoside triphosphate hydrolases"/>
    <property type="match status" value="1"/>
</dbReference>
<dbReference type="AlphaFoldDB" id="A0A8S3PQW4"/>
<feature type="compositionally biased region" description="Basic and acidic residues" evidence="2">
    <location>
        <begin position="796"/>
        <end position="815"/>
    </location>
</feature>
<reference evidence="4" key="1">
    <citation type="submission" date="2021-03" db="EMBL/GenBank/DDBJ databases">
        <authorList>
            <person name="Bekaert M."/>
        </authorList>
    </citation>
    <scope>NUCLEOTIDE SEQUENCE</scope>
</reference>
<evidence type="ECO:0000256" key="1">
    <source>
        <dbReference type="ARBA" id="ARBA00022737"/>
    </source>
</evidence>
<name>A0A8S3PQW4_MYTED</name>
<evidence type="ECO:0000313" key="4">
    <source>
        <dbReference type="EMBL" id="CAG2186274.1"/>
    </source>
</evidence>
<organism evidence="4 5">
    <name type="scientific">Mytilus edulis</name>
    <name type="common">Blue mussel</name>
    <dbReference type="NCBI Taxonomy" id="6550"/>
    <lineage>
        <taxon>Eukaryota</taxon>
        <taxon>Metazoa</taxon>
        <taxon>Spiralia</taxon>
        <taxon>Lophotrochozoa</taxon>
        <taxon>Mollusca</taxon>
        <taxon>Bivalvia</taxon>
        <taxon>Autobranchia</taxon>
        <taxon>Pteriomorphia</taxon>
        <taxon>Mytilida</taxon>
        <taxon>Mytiloidea</taxon>
        <taxon>Mytilidae</taxon>
        <taxon>Mytilinae</taxon>
        <taxon>Mytilus</taxon>
    </lineage>
</organism>
<dbReference type="InterPro" id="IPR032171">
    <property type="entry name" value="COR-A"/>
</dbReference>
<dbReference type="Proteomes" id="UP000683360">
    <property type="component" value="Unassembled WGS sequence"/>
</dbReference>
<sequence>MLMQTSKTEKRYFVRVMIVGKGSTGKTCLLRRLLKEGISDVTSTDGVDIVVRRCKINIEDGHWIIGKEIDDDKVSRIKRALNPNAEETNAQNMQVAGTKKTNTSQSGEMSTDKRNDNRHKDMEDDISKQGLSQCSPDFQHIGKYVDFWFDSIHCHRTADKRPRYGHFDPPIILVFTGKDKYENEADFMKREKELNGQLDQVLGFRSKYHHLHNKFYLSNINDSDEEFEKLRYAIYETARKMGNWGNTFPLKWILLEHLIEINKNNGKNFINFTEMSNLAKHPDINILEKEDLLLFLRFQHNVGNIIFFENIPDLIILRPQWLADAFRCLVSDRVVNRRLHHLEDWTLFKQQGKISESLIKELFESKDGSQFSGQKNNLYKVMEKLDIIVKIENSSYYMMPSAMPSSTFDVVCEKFGILTQNCKRTSWLCFKFEFLPPSFFNHISAWFIRNYNPSKVEGGIALYRGICMFDIDRSGGTKILVTMSTDTIALQIVTFSEHHAGFGSACSNIYIEVSRLFEDIKQSGDSGVHGAPIGPLAFIVTDSRGNNFDSNRIFEQPPDFKIEYCIVRGATVNELKDVFLQRLNSVDTNRCLPIIVKVAVGINDFTKFIKNKNRERELVYSGAKGLEIYEKILEFKAAVKEKIPNALVGFITVPPISFKKYKEHCFENKKLTVSEISDDDLLKFQKDLEKEVELLNEKLIFGNCEKQSGHLKGCRTISWHRSVCRLGKVKRGKKYQKVYKNDFRELYDGIHGTSAIKQKWFSQLILAIRAEIGYTKAEAAQSSDDIIAGSSVVEHSQSEDSDREDSWDFKRGQLM</sequence>
<protein>
    <recommendedName>
        <fullName evidence="3">COR domain-containing protein</fullName>
    </recommendedName>
</protein>
<evidence type="ECO:0000256" key="2">
    <source>
        <dbReference type="SAM" id="MobiDB-lite"/>
    </source>
</evidence>
<evidence type="ECO:0000259" key="3">
    <source>
        <dbReference type="Pfam" id="PF16095"/>
    </source>
</evidence>
<dbReference type="Gene3D" id="3.40.50.300">
    <property type="entry name" value="P-loop containing nucleotide triphosphate hydrolases"/>
    <property type="match status" value="1"/>
</dbReference>
<feature type="domain" description="COR" evidence="3">
    <location>
        <begin position="249"/>
        <end position="401"/>
    </location>
</feature>
<dbReference type="InterPro" id="IPR036388">
    <property type="entry name" value="WH-like_DNA-bd_sf"/>
</dbReference>
<dbReference type="Pfam" id="PF16095">
    <property type="entry name" value="COR-A"/>
    <property type="match status" value="1"/>
</dbReference>
<feature type="region of interest" description="Disordered" evidence="2">
    <location>
        <begin position="791"/>
        <end position="815"/>
    </location>
</feature>
<dbReference type="InterPro" id="IPR027417">
    <property type="entry name" value="P-loop_NTPase"/>
</dbReference>
<feature type="compositionally biased region" description="Basic and acidic residues" evidence="2">
    <location>
        <begin position="110"/>
        <end position="124"/>
    </location>
</feature>